<dbReference type="InterPro" id="IPR005097">
    <property type="entry name" value="Sacchrp_dh_NADP-bd"/>
</dbReference>
<accession>X0YVH7</accession>
<dbReference type="SUPFAM" id="SSF55347">
    <property type="entry name" value="Glyceraldehyde-3-phosphate dehydrogenase-like, C-terminal domain"/>
    <property type="match status" value="1"/>
</dbReference>
<evidence type="ECO:0000259" key="3">
    <source>
        <dbReference type="Pfam" id="PF16653"/>
    </source>
</evidence>
<dbReference type="PANTHER" id="PTHR11133">
    <property type="entry name" value="SACCHAROPINE DEHYDROGENASE"/>
    <property type="match status" value="1"/>
</dbReference>
<sequence length="248" mass="26671">VLGCGKIGSVMAKDFTRTIEGSRVTTADISEERARRSASEIKGADWTTIDTTDHPALVETLRGFDLALGALPGDYGYKTLEASVEAGVDIVDISFTPEDPLQLDGAAKKAGVTMIPDCGVAPGLSNILVGHSASRLDKVRAVHIMVGGIPETPIPPLGYTITWSAEGLIDEYVRDVRIIENGRTVEVPALSGLEEIEFPGVGTLEAFYTDGLRSLAQSLPNVESMWEKTLRYPGHVEKISLLRELGFF</sequence>
<evidence type="ECO:0008006" key="5">
    <source>
        <dbReference type="Google" id="ProtNLM"/>
    </source>
</evidence>
<dbReference type="AlphaFoldDB" id="X0YVH7"/>
<dbReference type="InterPro" id="IPR032095">
    <property type="entry name" value="Sacchrp_dh-like_C"/>
</dbReference>
<dbReference type="Pfam" id="PF16653">
    <property type="entry name" value="Sacchrp_dh_C"/>
    <property type="match status" value="1"/>
</dbReference>
<protein>
    <recommendedName>
        <fullName evidence="5">Saccharopine dehydrogenase NADP binding domain-containing protein</fullName>
    </recommendedName>
</protein>
<dbReference type="EMBL" id="BARS01044888">
    <property type="protein sequence ID" value="GAG40611.1"/>
    <property type="molecule type" value="Genomic_DNA"/>
</dbReference>
<evidence type="ECO:0000259" key="2">
    <source>
        <dbReference type="Pfam" id="PF03435"/>
    </source>
</evidence>
<dbReference type="InterPro" id="IPR036291">
    <property type="entry name" value="NAD(P)-bd_dom_sf"/>
</dbReference>
<comment type="caution">
    <text evidence="4">The sequence shown here is derived from an EMBL/GenBank/DDBJ whole genome shotgun (WGS) entry which is preliminary data.</text>
</comment>
<feature type="non-terminal residue" evidence="4">
    <location>
        <position position="248"/>
    </location>
</feature>
<feature type="non-terminal residue" evidence="4">
    <location>
        <position position="1"/>
    </location>
</feature>
<dbReference type="InterPro" id="IPR051168">
    <property type="entry name" value="AASS"/>
</dbReference>
<reference evidence="4" key="1">
    <citation type="journal article" date="2014" name="Front. Microbiol.">
        <title>High frequency of phylogenetically diverse reductive dehalogenase-homologous genes in deep subseafloor sedimentary metagenomes.</title>
        <authorList>
            <person name="Kawai M."/>
            <person name="Futagami T."/>
            <person name="Toyoda A."/>
            <person name="Takaki Y."/>
            <person name="Nishi S."/>
            <person name="Hori S."/>
            <person name="Arai W."/>
            <person name="Tsubouchi T."/>
            <person name="Morono Y."/>
            <person name="Uchiyama I."/>
            <person name="Ito T."/>
            <person name="Fujiyama A."/>
            <person name="Inagaki F."/>
            <person name="Takami H."/>
        </authorList>
    </citation>
    <scope>NUCLEOTIDE SEQUENCE</scope>
    <source>
        <strain evidence="4">Expedition CK06-06</strain>
    </source>
</reference>
<dbReference type="PANTHER" id="PTHR11133:SF22">
    <property type="entry name" value="ALPHA-AMINOADIPIC SEMIALDEHYDE SYNTHASE, MITOCHONDRIAL"/>
    <property type="match status" value="1"/>
</dbReference>
<feature type="domain" description="Saccharopine dehydrogenase NADP binding" evidence="2">
    <location>
        <begin position="1"/>
        <end position="115"/>
    </location>
</feature>
<dbReference type="Gene3D" id="3.40.50.720">
    <property type="entry name" value="NAD(P)-binding Rossmann-like Domain"/>
    <property type="match status" value="1"/>
</dbReference>
<dbReference type="SUPFAM" id="SSF51735">
    <property type="entry name" value="NAD(P)-binding Rossmann-fold domains"/>
    <property type="match status" value="1"/>
</dbReference>
<gene>
    <name evidence="4" type="ORF">S01H1_67747</name>
</gene>
<name>X0YVH7_9ZZZZ</name>
<keyword evidence="1" id="KW-0560">Oxidoreductase</keyword>
<dbReference type="Gene3D" id="3.30.360.10">
    <property type="entry name" value="Dihydrodipicolinate Reductase, domain 2"/>
    <property type="match status" value="1"/>
</dbReference>
<dbReference type="GO" id="GO:0016491">
    <property type="term" value="F:oxidoreductase activity"/>
    <property type="evidence" value="ECO:0007669"/>
    <property type="project" value="UniProtKB-KW"/>
</dbReference>
<evidence type="ECO:0000313" key="4">
    <source>
        <dbReference type="EMBL" id="GAG40611.1"/>
    </source>
</evidence>
<proteinExistence type="predicted"/>
<evidence type="ECO:0000256" key="1">
    <source>
        <dbReference type="ARBA" id="ARBA00023002"/>
    </source>
</evidence>
<dbReference type="Pfam" id="PF03435">
    <property type="entry name" value="Sacchrp_dh_NADP"/>
    <property type="match status" value="1"/>
</dbReference>
<organism evidence="4">
    <name type="scientific">marine sediment metagenome</name>
    <dbReference type="NCBI Taxonomy" id="412755"/>
    <lineage>
        <taxon>unclassified sequences</taxon>
        <taxon>metagenomes</taxon>
        <taxon>ecological metagenomes</taxon>
    </lineage>
</organism>
<feature type="domain" description="Saccharopine dehydrogenase-like C-terminal" evidence="3">
    <location>
        <begin position="119"/>
        <end position="248"/>
    </location>
</feature>